<keyword evidence="2" id="KW-1185">Reference proteome</keyword>
<dbReference type="KEGG" id="atl:Athai_11760"/>
<dbReference type="Gene3D" id="3.40.1490.10">
    <property type="entry name" value="Bit1"/>
    <property type="match status" value="1"/>
</dbReference>
<dbReference type="EMBL" id="AP023355">
    <property type="protein sequence ID" value="BCJ33673.1"/>
    <property type="molecule type" value="Genomic_DNA"/>
</dbReference>
<organism evidence="1 2">
    <name type="scientific">Actinocatenispora thailandica</name>
    <dbReference type="NCBI Taxonomy" id="227318"/>
    <lineage>
        <taxon>Bacteria</taxon>
        <taxon>Bacillati</taxon>
        <taxon>Actinomycetota</taxon>
        <taxon>Actinomycetes</taxon>
        <taxon>Micromonosporales</taxon>
        <taxon>Micromonosporaceae</taxon>
        <taxon>Actinocatenispora</taxon>
    </lineage>
</organism>
<dbReference type="InterPro" id="IPR023476">
    <property type="entry name" value="Pep_tRNA_hydro_II_dom_sf"/>
</dbReference>
<dbReference type="SUPFAM" id="SSF102462">
    <property type="entry name" value="Peptidyl-tRNA hydrolase II"/>
    <property type="match status" value="1"/>
</dbReference>
<dbReference type="InterPro" id="IPR018988">
    <property type="entry name" value="DUF2000"/>
</dbReference>
<gene>
    <name evidence="1" type="ORF">Athai_11760</name>
</gene>
<protein>
    <recommendedName>
        <fullName evidence="3">DUF2000 domain-containing protein</fullName>
    </recommendedName>
</protein>
<accession>A0A7R7DL83</accession>
<dbReference type="AlphaFoldDB" id="A0A7R7DL83"/>
<reference evidence="1 2" key="1">
    <citation type="submission" date="2020-08" db="EMBL/GenBank/DDBJ databases">
        <title>Whole genome shotgun sequence of Actinocatenispora thailandica NBRC 105041.</title>
        <authorList>
            <person name="Komaki H."/>
            <person name="Tamura T."/>
        </authorList>
    </citation>
    <scope>NUCLEOTIDE SEQUENCE [LARGE SCALE GENOMIC DNA]</scope>
    <source>
        <strain evidence="1 2">NBRC 105041</strain>
    </source>
</reference>
<dbReference type="Proteomes" id="UP000611640">
    <property type="component" value="Chromosome"/>
</dbReference>
<name>A0A7R7DL83_9ACTN</name>
<evidence type="ECO:0000313" key="2">
    <source>
        <dbReference type="Proteomes" id="UP000611640"/>
    </source>
</evidence>
<dbReference type="Pfam" id="PF09391">
    <property type="entry name" value="DUF2000"/>
    <property type="match status" value="1"/>
</dbReference>
<evidence type="ECO:0000313" key="1">
    <source>
        <dbReference type="EMBL" id="BCJ33673.1"/>
    </source>
</evidence>
<proteinExistence type="predicted"/>
<sequence length="136" mass="14330">MRFSTKIGLVVRDDLAAWKRLNVTAFLSGGIAGAIGETVGLPYRDGSGVDYLPMLRQPVLVFTADAGALNRAHGRALGRGLRVGVYTEELFGTDNDADNRAAVAAVPTEKLALVGIAVYGPRADVDKALKGLTLHP</sequence>
<evidence type="ECO:0008006" key="3">
    <source>
        <dbReference type="Google" id="ProtNLM"/>
    </source>
</evidence>
<dbReference type="RefSeq" id="WP_203960528.1">
    <property type="nucleotide sequence ID" value="NZ_AP023355.1"/>
</dbReference>